<dbReference type="AlphaFoldDB" id="A0A4P9XQH2"/>
<proteinExistence type="predicted"/>
<evidence type="ECO:0000256" key="1">
    <source>
        <dbReference type="SAM" id="MobiDB-lite"/>
    </source>
</evidence>
<dbReference type="PANTHER" id="PTHR44167:SF30">
    <property type="entry name" value="PHOSPHORYLASE KINASE"/>
    <property type="match status" value="1"/>
</dbReference>
<gene>
    <name evidence="4" type="ORF">THASP1DRAFT_29910</name>
</gene>
<name>A0A4P9XQH2_9FUNG</name>
<sequence>MRLSAITLAAVAAITLWLSDLSSAVVPPPINEFSDDNVPLINQIAGRKPLPPRPNNNQRLPANEFSDDNVPLINQIAGRRPLPTPPKPDNGQRPPVDPLKGLGIQQAPLPEQLPPGWKPLPATPGQKAGAPTPKNEVPPANAPQQLGRPAKPLPVPPVKAQVSAGAQPLTASAFKNVPNLFIEKEHPAGQGKSYTAFVRYKNVPGFMKCTDMMRLFDTERAALLDIHNADPVRLGLSASIKNSFVKLLGDVHPTSKDHCVIFERLNGISWSRFAEVLSSPQRASLFPSIVKQFIGALSYFHRLGWVHGDIKPDNVIISRGADDMPRVTIIDFDLSQKVGNRLAPTAGGTFGYQAPEEFTNELKGRFEISRQNLLDQYRRDSWMTGASIYSALQDMPPYGYQYNAAEQRYYVLSQDMLRYTMAKVASTGTHSCPEARSPNTSLVALMKRLMEPRAMHRMTIVGLNAATLEDVAKSGSKPANMAQIWAKLQLSVAK</sequence>
<evidence type="ECO:0000256" key="2">
    <source>
        <dbReference type="SAM" id="SignalP"/>
    </source>
</evidence>
<dbReference type="EMBL" id="KZ992618">
    <property type="protein sequence ID" value="RKP08278.1"/>
    <property type="molecule type" value="Genomic_DNA"/>
</dbReference>
<reference evidence="5" key="1">
    <citation type="journal article" date="2018" name="Nat. Microbiol.">
        <title>Leveraging single-cell genomics to expand the fungal tree of life.</title>
        <authorList>
            <person name="Ahrendt S.R."/>
            <person name="Quandt C.A."/>
            <person name="Ciobanu D."/>
            <person name="Clum A."/>
            <person name="Salamov A."/>
            <person name="Andreopoulos B."/>
            <person name="Cheng J.F."/>
            <person name="Woyke T."/>
            <person name="Pelin A."/>
            <person name="Henrissat B."/>
            <person name="Reynolds N.K."/>
            <person name="Benny G.L."/>
            <person name="Smith M.E."/>
            <person name="James T.Y."/>
            <person name="Grigoriev I.V."/>
        </authorList>
    </citation>
    <scope>NUCLEOTIDE SEQUENCE [LARGE SCALE GENOMIC DNA]</scope>
    <source>
        <strain evidence="5">RSA 1356</strain>
    </source>
</reference>
<feature type="region of interest" description="Disordered" evidence="1">
    <location>
        <begin position="44"/>
        <end position="154"/>
    </location>
</feature>
<dbReference type="PANTHER" id="PTHR44167">
    <property type="entry name" value="OVARIAN-SPECIFIC SERINE/THREONINE-PROTEIN KINASE LOK-RELATED"/>
    <property type="match status" value="1"/>
</dbReference>
<protein>
    <submittedName>
        <fullName evidence="4">Kinase-like domain-containing protein</fullName>
    </submittedName>
</protein>
<organism evidence="4 5">
    <name type="scientific">Thamnocephalis sphaerospora</name>
    <dbReference type="NCBI Taxonomy" id="78915"/>
    <lineage>
        <taxon>Eukaryota</taxon>
        <taxon>Fungi</taxon>
        <taxon>Fungi incertae sedis</taxon>
        <taxon>Zoopagomycota</taxon>
        <taxon>Zoopagomycotina</taxon>
        <taxon>Zoopagomycetes</taxon>
        <taxon>Zoopagales</taxon>
        <taxon>Sigmoideomycetaceae</taxon>
        <taxon>Thamnocephalis</taxon>
    </lineage>
</organism>
<dbReference type="GO" id="GO:0005634">
    <property type="term" value="C:nucleus"/>
    <property type="evidence" value="ECO:0007669"/>
    <property type="project" value="TreeGrafter"/>
</dbReference>
<evidence type="ECO:0000313" key="5">
    <source>
        <dbReference type="Proteomes" id="UP000271241"/>
    </source>
</evidence>
<dbReference type="OrthoDB" id="3261131at2759"/>
<dbReference type="InterPro" id="IPR011009">
    <property type="entry name" value="Kinase-like_dom_sf"/>
</dbReference>
<dbReference type="Pfam" id="PF00069">
    <property type="entry name" value="Pkinase"/>
    <property type="match status" value="1"/>
</dbReference>
<dbReference type="PROSITE" id="PS50011">
    <property type="entry name" value="PROTEIN_KINASE_DOM"/>
    <property type="match status" value="1"/>
</dbReference>
<dbReference type="InterPro" id="IPR000719">
    <property type="entry name" value="Prot_kinase_dom"/>
</dbReference>
<feature type="domain" description="Protein kinase" evidence="3">
    <location>
        <begin position="182"/>
        <end position="468"/>
    </location>
</feature>
<dbReference type="GO" id="GO:0004674">
    <property type="term" value="F:protein serine/threonine kinase activity"/>
    <property type="evidence" value="ECO:0007669"/>
    <property type="project" value="TreeGrafter"/>
</dbReference>
<evidence type="ECO:0000259" key="3">
    <source>
        <dbReference type="PROSITE" id="PS50011"/>
    </source>
</evidence>
<keyword evidence="4" id="KW-0808">Transferase</keyword>
<dbReference type="GO" id="GO:0005524">
    <property type="term" value="F:ATP binding"/>
    <property type="evidence" value="ECO:0007669"/>
    <property type="project" value="InterPro"/>
</dbReference>
<dbReference type="SUPFAM" id="SSF56112">
    <property type="entry name" value="Protein kinase-like (PK-like)"/>
    <property type="match status" value="1"/>
</dbReference>
<keyword evidence="2" id="KW-0732">Signal</keyword>
<feature type="compositionally biased region" description="Pro residues" evidence="1">
    <location>
        <begin position="111"/>
        <end position="122"/>
    </location>
</feature>
<evidence type="ECO:0000313" key="4">
    <source>
        <dbReference type="EMBL" id="RKP08278.1"/>
    </source>
</evidence>
<feature type="signal peptide" evidence="2">
    <location>
        <begin position="1"/>
        <end position="24"/>
    </location>
</feature>
<dbReference type="SMART" id="SM00220">
    <property type="entry name" value="S_TKc"/>
    <property type="match status" value="1"/>
</dbReference>
<accession>A0A4P9XQH2</accession>
<dbReference type="Gene3D" id="1.10.510.10">
    <property type="entry name" value="Transferase(Phosphotransferase) domain 1"/>
    <property type="match status" value="1"/>
</dbReference>
<dbReference type="GO" id="GO:0044773">
    <property type="term" value="P:mitotic DNA damage checkpoint signaling"/>
    <property type="evidence" value="ECO:0007669"/>
    <property type="project" value="TreeGrafter"/>
</dbReference>
<feature type="chain" id="PRO_5020953799" evidence="2">
    <location>
        <begin position="25"/>
        <end position="494"/>
    </location>
</feature>
<keyword evidence="5" id="KW-1185">Reference proteome</keyword>
<keyword evidence="4" id="KW-0418">Kinase</keyword>
<dbReference type="Proteomes" id="UP000271241">
    <property type="component" value="Unassembled WGS sequence"/>
</dbReference>